<dbReference type="InterPro" id="IPR016169">
    <property type="entry name" value="FAD-bd_PCMH_sub2"/>
</dbReference>
<evidence type="ECO:0000259" key="6">
    <source>
        <dbReference type="PROSITE" id="PS51387"/>
    </source>
</evidence>
<dbReference type="InterPro" id="IPR012951">
    <property type="entry name" value="BBE"/>
</dbReference>
<dbReference type="Pfam" id="PF08031">
    <property type="entry name" value="BBE"/>
    <property type="match status" value="1"/>
</dbReference>
<organism evidence="7 8">
    <name type="scientific">Cadophora malorum</name>
    <dbReference type="NCBI Taxonomy" id="108018"/>
    <lineage>
        <taxon>Eukaryota</taxon>
        <taxon>Fungi</taxon>
        <taxon>Dikarya</taxon>
        <taxon>Ascomycota</taxon>
        <taxon>Pezizomycotina</taxon>
        <taxon>Leotiomycetes</taxon>
        <taxon>Helotiales</taxon>
        <taxon>Ploettnerulaceae</taxon>
        <taxon>Cadophora</taxon>
    </lineage>
</organism>
<dbReference type="Gene3D" id="3.30.465.10">
    <property type="match status" value="2"/>
</dbReference>
<dbReference type="Proteomes" id="UP000664132">
    <property type="component" value="Unassembled WGS sequence"/>
</dbReference>
<comment type="caution">
    <text evidence="7">The sequence shown here is derived from an EMBL/GenBank/DDBJ whole genome shotgun (WGS) entry which is preliminary data.</text>
</comment>
<keyword evidence="4" id="KW-0274">FAD</keyword>
<dbReference type="GO" id="GO:0016491">
    <property type="term" value="F:oxidoreductase activity"/>
    <property type="evidence" value="ECO:0007669"/>
    <property type="project" value="UniProtKB-KW"/>
</dbReference>
<dbReference type="SUPFAM" id="SSF56176">
    <property type="entry name" value="FAD-binding/transporter-associated domain-like"/>
    <property type="match status" value="1"/>
</dbReference>
<feature type="domain" description="FAD-binding PCMH-type" evidence="6">
    <location>
        <begin position="64"/>
        <end position="254"/>
    </location>
</feature>
<dbReference type="PROSITE" id="PS51387">
    <property type="entry name" value="FAD_PCMH"/>
    <property type="match status" value="1"/>
</dbReference>
<dbReference type="InterPro" id="IPR006094">
    <property type="entry name" value="Oxid_FAD_bind_N"/>
</dbReference>
<dbReference type="InterPro" id="IPR036318">
    <property type="entry name" value="FAD-bd_PCMH-like_sf"/>
</dbReference>
<dbReference type="InterPro" id="IPR050416">
    <property type="entry name" value="FAD-linked_Oxidoreductase"/>
</dbReference>
<gene>
    <name evidence="7" type="ORF">IFR04_007215</name>
</gene>
<dbReference type="PANTHER" id="PTHR42973">
    <property type="entry name" value="BINDING OXIDOREDUCTASE, PUTATIVE (AFU_ORTHOLOGUE AFUA_1G17690)-RELATED"/>
    <property type="match status" value="1"/>
</dbReference>
<dbReference type="EMBL" id="JAFJYH010000101">
    <property type="protein sequence ID" value="KAG4419618.1"/>
    <property type="molecule type" value="Genomic_DNA"/>
</dbReference>
<sequence length="478" mass="52697">MDLIGNMGQWMLGSTGCDFFTRNFSNGTNAKICSELGPRLSTNASIIFPGSQLFEDTIRRWQVWQEPKFTVVVIVQTEHDIQETVKFASMHDIPFLTYSGAHGAIESLGKMNSGIQIRMTEMKSVSIAPDGKSAIIGGGILSKDLVDTLWAKNKQTVTGCCECVSLLGPLLGGGHGFLQGFYGLIGDSMISARVVLADASVVTASDDSHPDLSEGLVTISALRQSQRIFEDSNTLMDQQPPGLIVFLFFVWLPAVDPDAPVIFSFVLYHGSQQDLNGFSPPFDGILSPVPFDARLVDFTELASLTGNGYDGLACGHGSVSQRFPIGTSKYNIKAQRPAYDEFAKVTSEIPALNGSFFLFEGYSTQGVKDVPDKNTAFLHRQDNLLIAPVMFYKPNVTLDPIAIQAGKDLRKIIFEGDESLEFHAYVNYAHGDETLQEMYGYEDWRQEKLRQLKSLYDPKDRFSFYAPIPRAGTSRDEP</sequence>
<evidence type="ECO:0000313" key="7">
    <source>
        <dbReference type="EMBL" id="KAG4419618.1"/>
    </source>
</evidence>
<dbReference type="AlphaFoldDB" id="A0A8H7TIX3"/>
<evidence type="ECO:0000256" key="3">
    <source>
        <dbReference type="ARBA" id="ARBA00022630"/>
    </source>
</evidence>
<keyword evidence="8" id="KW-1185">Reference proteome</keyword>
<dbReference type="Gene3D" id="3.40.462.20">
    <property type="match status" value="1"/>
</dbReference>
<accession>A0A8H7TIX3</accession>
<evidence type="ECO:0000256" key="1">
    <source>
        <dbReference type="ARBA" id="ARBA00001974"/>
    </source>
</evidence>
<comment type="similarity">
    <text evidence="2">Belongs to the oxygen-dependent FAD-linked oxidoreductase family.</text>
</comment>
<evidence type="ECO:0000256" key="2">
    <source>
        <dbReference type="ARBA" id="ARBA00005466"/>
    </source>
</evidence>
<evidence type="ECO:0000256" key="5">
    <source>
        <dbReference type="ARBA" id="ARBA00023002"/>
    </source>
</evidence>
<dbReference type="OrthoDB" id="415825at2759"/>
<dbReference type="PANTHER" id="PTHR42973:SF9">
    <property type="entry name" value="FAD-BINDING PCMH-TYPE DOMAIN-CONTAINING PROTEIN-RELATED"/>
    <property type="match status" value="1"/>
</dbReference>
<evidence type="ECO:0000256" key="4">
    <source>
        <dbReference type="ARBA" id="ARBA00022827"/>
    </source>
</evidence>
<reference evidence="7" key="1">
    <citation type="submission" date="2021-02" db="EMBL/GenBank/DDBJ databases">
        <title>Genome sequence Cadophora malorum strain M34.</title>
        <authorList>
            <person name="Stefanovic E."/>
            <person name="Vu D."/>
            <person name="Scully C."/>
            <person name="Dijksterhuis J."/>
            <person name="Roader J."/>
            <person name="Houbraken J."/>
        </authorList>
    </citation>
    <scope>NUCLEOTIDE SEQUENCE</scope>
    <source>
        <strain evidence="7">M34</strain>
    </source>
</reference>
<evidence type="ECO:0000313" key="8">
    <source>
        <dbReference type="Proteomes" id="UP000664132"/>
    </source>
</evidence>
<keyword evidence="3" id="KW-0285">Flavoprotein</keyword>
<keyword evidence="5" id="KW-0560">Oxidoreductase</keyword>
<dbReference type="Pfam" id="PF01565">
    <property type="entry name" value="FAD_binding_4"/>
    <property type="match status" value="1"/>
</dbReference>
<protein>
    <recommendedName>
        <fullName evidence="6">FAD-binding PCMH-type domain-containing protein</fullName>
    </recommendedName>
</protein>
<proteinExistence type="inferred from homology"/>
<name>A0A8H7TIX3_9HELO</name>
<comment type="cofactor">
    <cofactor evidence="1">
        <name>FAD</name>
        <dbReference type="ChEBI" id="CHEBI:57692"/>
    </cofactor>
</comment>
<dbReference type="GO" id="GO:0071949">
    <property type="term" value="F:FAD binding"/>
    <property type="evidence" value="ECO:0007669"/>
    <property type="project" value="InterPro"/>
</dbReference>
<dbReference type="InterPro" id="IPR016166">
    <property type="entry name" value="FAD-bd_PCMH"/>
</dbReference>